<gene>
    <name evidence="1" type="ORF">METZ01_LOCUS51044</name>
</gene>
<name>A0A381S2A7_9ZZZZ</name>
<dbReference type="EMBL" id="UINC01002581">
    <property type="protein sequence ID" value="SUZ98190.1"/>
    <property type="molecule type" value="Genomic_DNA"/>
</dbReference>
<dbReference type="AlphaFoldDB" id="A0A381S2A7"/>
<protein>
    <recommendedName>
        <fullName evidence="2">Segregation and condensation protein A</fullName>
    </recommendedName>
</protein>
<evidence type="ECO:0008006" key="2">
    <source>
        <dbReference type="Google" id="ProtNLM"/>
    </source>
</evidence>
<dbReference type="Pfam" id="PF02616">
    <property type="entry name" value="SMC_ScpA"/>
    <property type="match status" value="1"/>
</dbReference>
<proteinExistence type="inferred from homology"/>
<organism evidence="1">
    <name type="scientific">marine metagenome</name>
    <dbReference type="NCBI Taxonomy" id="408172"/>
    <lineage>
        <taxon>unclassified sequences</taxon>
        <taxon>metagenomes</taxon>
        <taxon>ecological metagenomes</taxon>
    </lineage>
</organism>
<dbReference type="HAMAP" id="MF_01805">
    <property type="entry name" value="ScpA"/>
    <property type="match status" value="1"/>
</dbReference>
<sequence>MPDRQPSTPIVAGATLTSWPKDLYIPPDALEVILEAFSGPLDLLLYLIRKQDLDILDIPVAEITRQYMEYVELMRQIQLDLASEYLVMAATLAEIKSRMLLPKPVDEEDDGEDPRAALVRRLQEYERFRNAAVNLDTRPRLERDLYLAYARVGDPKPQKVEANVAMTDLMDAMRRAMMAVERRRSLHVTREVLSVRDRMVQILDQVKTGQFARIEEFFSAEEGRMGLVVSFVAILELVRDGLLRLTQNEDLAPIYVQLPDS</sequence>
<dbReference type="PANTHER" id="PTHR33969">
    <property type="entry name" value="SEGREGATION AND CONDENSATION PROTEIN A"/>
    <property type="match status" value="1"/>
</dbReference>
<dbReference type="Gene3D" id="6.10.250.2410">
    <property type="match status" value="1"/>
</dbReference>
<evidence type="ECO:0000313" key="1">
    <source>
        <dbReference type="EMBL" id="SUZ98190.1"/>
    </source>
</evidence>
<dbReference type="InterPro" id="IPR003768">
    <property type="entry name" value="ScpA"/>
</dbReference>
<reference evidence="1" key="1">
    <citation type="submission" date="2018-05" db="EMBL/GenBank/DDBJ databases">
        <authorList>
            <person name="Lanie J.A."/>
            <person name="Ng W.-L."/>
            <person name="Kazmierczak K.M."/>
            <person name="Andrzejewski T.M."/>
            <person name="Davidsen T.M."/>
            <person name="Wayne K.J."/>
            <person name="Tettelin H."/>
            <person name="Glass J.I."/>
            <person name="Rusch D."/>
            <person name="Podicherti R."/>
            <person name="Tsui H.-C.T."/>
            <person name="Winkler M.E."/>
        </authorList>
    </citation>
    <scope>NUCLEOTIDE SEQUENCE</scope>
</reference>
<dbReference type="PANTHER" id="PTHR33969:SF2">
    <property type="entry name" value="SEGREGATION AND CONDENSATION PROTEIN A"/>
    <property type="match status" value="1"/>
</dbReference>
<accession>A0A381S2A7</accession>